<gene>
    <name evidence="1" type="ORF">I7I51_08955</name>
</gene>
<name>A0A8A1M2E2_AJECA</name>
<dbReference type="EMBL" id="CP069109">
    <property type="protein sequence ID" value="QSS59520.1"/>
    <property type="molecule type" value="Genomic_DNA"/>
</dbReference>
<organism evidence="1 2">
    <name type="scientific">Ajellomyces capsulatus</name>
    <name type="common">Darling's disease fungus</name>
    <name type="synonym">Histoplasma capsulatum</name>
    <dbReference type="NCBI Taxonomy" id="5037"/>
    <lineage>
        <taxon>Eukaryota</taxon>
        <taxon>Fungi</taxon>
        <taxon>Dikarya</taxon>
        <taxon>Ascomycota</taxon>
        <taxon>Pezizomycotina</taxon>
        <taxon>Eurotiomycetes</taxon>
        <taxon>Eurotiomycetidae</taxon>
        <taxon>Onygenales</taxon>
        <taxon>Ajellomycetaceae</taxon>
        <taxon>Histoplasma</taxon>
    </lineage>
</organism>
<accession>A0A8A1M2E2</accession>
<evidence type="ECO:0000313" key="2">
    <source>
        <dbReference type="Proteomes" id="UP000663671"/>
    </source>
</evidence>
<dbReference type="Proteomes" id="UP000663671">
    <property type="component" value="Chromosome 2"/>
</dbReference>
<reference evidence="1" key="1">
    <citation type="submission" date="2021-01" db="EMBL/GenBank/DDBJ databases">
        <title>Chromosome-level genome assembly of a human fungal pathogen reveals clustering of transcriptionally co-regulated genes.</title>
        <authorList>
            <person name="Voorhies M."/>
            <person name="Cohen S."/>
            <person name="Shea T.P."/>
            <person name="Petrus S."/>
            <person name="Munoz J.F."/>
            <person name="Poplawski S."/>
            <person name="Goldman W.E."/>
            <person name="Michael T."/>
            <person name="Cuomo C.A."/>
            <person name="Sil A."/>
            <person name="Beyhan S."/>
        </authorList>
    </citation>
    <scope>NUCLEOTIDE SEQUENCE</scope>
    <source>
        <strain evidence="1">WU24</strain>
    </source>
</reference>
<dbReference type="AlphaFoldDB" id="A0A8A1M2E2"/>
<dbReference type="VEuPathDB" id="FungiDB:I7I51_08955"/>
<sequence length="137" mass="15308">MDNDIETLAYLKISARGQTILLMRVSVSSRPYLYQQLPRPSQGKDGEPKHVWLNERYHISCLGHKTWAKAPIELLIERLVFKKIEKRQSTEKMMCHSLDPEQLGAKRSAGVLGVGTNHEANEALGDKAHSVTGGETA</sequence>
<protein>
    <submittedName>
        <fullName evidence="1">Uncharacterized protein</fullName>
    </submittedName>
</protein>
<proteinExistence type="predicted"/>
<evidence type="ECO:0000313" key="1">
    <source>
        <dbReference type="EMBL" id="QSS59520.1"/>
    </source>
</evidence>